<dbReference type="InterPro" id="IPR016187">
    <property type="entry name" value="CTDL_fold"/>
</dbReference>
<keyword evidence="5" id="KW-1185">Reference proteome</keyword>
<feature type="compositionally biased region" description="Low complexity" evidence="1">
    <location>
        <begin position="231"/>
        <end position="247"/>
    </location>
</feature>
<feature type="region of interest" description="Disordered" evidence="1">
    <location>
        <begin position="223"/>
        <end position="247"/>
    </location>
</feature>
<protein>
    <submittedName>
        <fullName evidence="6">Uncharacterized protein</fullName>
    </submittedName>
</protein>
<dbReference type="WBParaSite" id="ACRNAN_scaffold63.g25879.t1">
    <property type="protein sequence ID" value="ACRNAN_scaffold63.g25879.t1"/>
    <property type="gene ID" value="ACRNAN_scaffold63.g25879"/>
</dbReference>
<dbReference type="InterPro" id="IPR003886">
    <property type="entry name" value="NIDO_dom"/>
</dbReference>
<sequence>MTRSDDNSSSTITPSINFPFFGVNCSAFWVNVNGGISFRTPISTFTPSCSPLNATYSTVAPFWADVDISMTGEIYYRQATDITLLSKAQDEIINAFPNLAGINISWVFIATWYNVTYYPDNLPDYYYRKRDTFQTILATNGAQSFAIFYYNNITWTTGDASGGTNGLGGTPAFAGFDAGDGTNRLEMPGSCNNSIINIVNETNFANGKPGVWVFRIDNSTIATPAPPSSTPPVSTISLGSTTSGPSTPAVITTIAQPGPSTTPGSTTSLSNSDGTPCNCNNSGLWLDLLLVIDRSAGVGVDGLTEIAGQLAAALNNVPIAQKAQNDFYTRVGLIVYSSDVQVIGDLKHYTNSDGLLNDLFSLTQYYKPSDRIADIGKALKTAQTIFQTQSLNITSRNVPKAVVLYASSYNKINDDPVTIASQMNNSNIFIITINYHDNSGVATDLLNQISTPYMNFSSNANDAVAEVSRGLCYANCLCPFGSYQLKTLNTTSYQQTYYADCLQPIGAGTFPKFAEKVCEARNGTLVSLTSQAKTDFMFNVAVYGTDKTVSSSNSLHIGLHRNTQNQWAWYGYSQTEYPLGNFQPWAPGFNNNSAGDAVYIDKLGPGNWQWMTGSSGSNPFQYICQIRACDSAPTNCDRSGWLNNGQ</sequence>
<evidence type="ECO:0000259" key="3">
    <source>
        <dbReference type="PROSITE" id="PS50234"/>
    </source>
</evidence>
<dbReference type="SUPFAM" id="SSF53300">
    <property type="entry name" value="vWA-like"/>
    <property type="match status" value="1"/>
</dbReference>
<evidence type="ECO:0000256" key="1">
    <source>
        <dbReference type="SAM" id="MobiDB-lite"/>
    </source>
</evidence>
<dbReference type="Gene3D" id="3.10.100.10">
    <property type="entry name" value="Mannose-Binding Protein A, subunit A"/>
    <property type="match status" value="1"/>
</dbReference>
<dbReference type="PROSITE" id="PS51220">
    <property type="entry name" value="NIDO"/>
    <property type="match status" value="1"/>
</dbReference>
<organism evidence="5 6">
    <name type="scientific">Acrobeloides nanus</name>
    <dbReference type="NCBI Taxonomy" id="290746"/>
    <lineage>
        <taxon>Eukaryota</taxon>
        <taxon>Metazoa</taxon>
        <taxon>Ecdysozoa</taxon>
        <taxon>Nematoda</taxon>
        <taxon>Chromadorea</taxon>
        <taxon>Rhabditida</taxon>
        <taxon>Tylenchina</taxon>
        <taxon>Cephalobomorpha</taxon>
        <taxon>Cephaloboidea</taxon>
        <taxon>Cephalobidae</taxon>
        <taxon>Acrobeloides</taxon>
    </lineage>
</organism>
<accession>A0A914E9P9</accession>
<dbReference type="CDD" id="cd00037">
    <property type="entry name" value="CLECT"/>
    <property type="match status" value="1"/>
</dbReference>
<dbReference type="InterPro" id="IPR001304">
    <property type="entry name" value="C-type_lectin-like"/>
</dbReference>
<feature type="domain" description="VWFA" evidence="3">
    <location>
        <begin position="287"/>
        <end position="471"/>
    </location>
</feature>
<dbReference type="SMART" id="SM00034">
    <property type="entry name" value="CLECT"/>
    <property type="match status" value="1"/>
</dbReference>
<dbReference type="Pfam" id="PF06119">
    <property type="entry name" value="NIDO"/>
    <property type="match status" value="1"/>
</dbReference>
<dbReference type="InterPro" id="IPR036465">
    <property type="entry name" value="vWFA_dom_sf"/>
</dbReference>
<evidence type="ECO:0000313" key="5">
    <source>
        <dbReference type="Proteomes" id="UP000887540"/>
    </source>
</evidence>
<evidence type="ECO:0000313" key="6">
    <source>
        <dbReference type="WBParaSite" id="ACRNAN_scaffold63.g25879.t1"/>
    </source>
</evidence>
<dbReference type="SUPFAM" id="SSF56436">
    <property type="entry name" value="C-type lectin-like"/>
    <property type="match status" value="1"/>
</dbReference>
<dbReference type="GO" id="GO:0045087">
    <property type="term" value="P:innate immune response"/>
    <property type="evidence" value="ECO:0007669"/>
    <property type="project" value="TreeGrafter"/>
</dbReference>
<dbReference type="PANTHER" id="PTHR31024">
    <property type="entry name" value="C-TYPE LECTIN"/>
    <property type="match status" value="1"/>
</dbReference>
<dbReference type="Pfam" id="PF00092">
    <property type="entry name" value="VWA"/>
    <property type="match status" value="1"/>
</dbReference>
<dbReference type="Pfam" id="PF00059">
    <property type="entry name" value="Lectin_C"/>
    <property type="match status" value="1"/>
</dbReference>
<name>A0A914E9P9_9BILA</name>
<dbReference type="SMART" id="SM00327">
    <property type="entry name" value="VWA"/>
    <property type="match status" value="1"/>
</dbReference>
<feature type="domain" description="NIDO" evidence="4">
    <location>
        <begin position="61"/>
        <end position="219"/>
    </location>
</feature>
<dbReference type="PANTHER" id="PTHR31024:SF12">
    <property type="entry name" value="VWFA DOMAIN-CONTAINING PROTEIN"/>
    <property type="match status" value="1"/>
</dbReference>
<proteinExistence type="predicted"/>
<dbReference type="PROSITE" id="PS50234">
    <property type="entry name" value="VWFA"/>
    <property type="match status" value="1"/>
</dbReference>
<dbReference type="SMART" id="SM00539">
    <property type="entry name" value="NIDO"/>
    <property type="match status" value="1"/>
</dbReference>
<dbReference type="InterPro" id="IPR016186">
    <property type="entry name" value="C-type_lectin-like/link_sf"/>
</dbReference>
<dbReference type="PROSITE" id="PS50041">
    <property type="entry name" value="C_TYPE_LECTIN_2"/>
    <property type="match status" value="1"/>
</dbReference>
<dbReference type="AlphaFoldDB" id="A0A914E9P9"/>
<dbReference type="GO" id="GO:0007160">
    <property type="term" value="P:cell-matrix adhesion"/>
    <property type="evidence" value="ECO:0007669"/>
    <property type="project" value="InterPro"/>
</dbReference>
<evidence type="ECO:0000259" key="4">
    <source>
        <dbReference type="PROSITE" id="PS51220"/>
    </source>
</evidence>
<reference evidence="6" key="1">
    <citation type="submission" date="2022-11" db="UniProtKB">
        <authorList>
            <consortium name="WormBaseParasite"/>
        </authorList>
    </citation>
    <scope>IDENTIFICATION</scope>
</reference>
<dbReference type="Gene3D" id="3.40.50.410">
    <property type="entry name" value="von Willebrand factor, type A domain"/>
    <property type="match status" value="1"/>
</dbReference>
<evidence type="ECO:0000259" key="2">
    <source>
        <dbReference type="PROSITE" id="PS50041"/>
    </source>
</evidence>
<feature type="domain" description="C-type lectin" evidence="2">
    <location>
        <begin position="514"/>
        <end position="609"/>
    </location>
</feature>
<dbReference type="Proteomes" id="UP000887540">
    <property type="component" value="Unplaced"/>
</dbReference>
<dbReference type="InterPro" id="IPR002035">
    <property type="entry name" value="VWF_A"/>
</dbReference>